<protein>
    <recommendedName>
        <fullName evidence="5">F-box domain-containing protein</fullName>
    </recommendedName>
</protein>
<evidence type="ECO:0000313" key="3">
    <source>
        <dbReference type="EMBL" id="KAK7693042.1"/>
    </source>
</evidence>
<evidence type="ECO:0000313" key="4">
    <source>
        <dbReference type="Proteomes" id="UP001385951"/>
    </source>
</evidence>
<sequence>MHRCLAVLDLILLIARQIKANGSWKSADLLAFILTCRTICYPALDILWEELEDPHPLIYLFPEISVMKEDQGLLFPDAPPRADSDEWKKRKIIIYMTDIPGPNDWDRFIFYSRKIRTLHCYSGFGLEYIYNLLPHSPPGIPLLPNLKHLIWTIPDLENWSLVFLFISSTLVRVDVTIPTAYDALRFMDILCDNVPKIQVINFDYPKNLLPLLISQEMQLKLNGMVTSLRRVTHLQLTTVPAGITISISALRVLSLFEHLQHLKIEITEEPYASSTSYLFPHSAFQCLEELELRWRDSNLSGLVSRVIKAMKAPQLSRLCVQSFCYVHPTDVTALIAAISTHSTLTELEIANLGQCNNPDDPAEEDEDEDEDEDDDDDEDELRILPLNHHRITPLFFLTKLQSFKLLGYTLSFSKDTIDTLTQSWRKLRTIIIDDLHEPNPLFLVDFSDYHCFFIRCPDLSFIKIPFYCNYRYRRHLPPSHGNEEEGMSVVIDLTGCKVDNPLLTSIGLIIIFGTLVTVKEQDNQYISHNLRMLRNHLALHGFFAWEYINIEEWAMHEPAPIDIL</sequence>
<feature type="compositionally biased region" description="Acidic residues" evidence="1">
    <location>
        <begin position="360"/>
        <end position="378"/>
    </location>
</feature>
<proteinExistence type="predicted"/>
<dbReference type="Proteomes" id="UP001385951">
    <property type="component" value="Unassembled WGS sequence"/>
</dbReference>
<organism evidence="3 4">
    <name type="scientific">Cerrena zonata</name>
    <dbReference type="NCBI Taxonomy" id="2478898"/>
    <lineage>
        <taxon>Eukaryota</taxon>
        <taxon>Fungi</taxon>
        <taxon>Dikarya</taxon>
        <taxon>Basidiomycota</taxon>
        <taxon>Agaricomycotina</taxon>
        <taxon>Agaricomycetes</taxon>
        <taxon>Polyporales</taxon>
        <taxon>Cerrenaceae</taxon>
        <taxon>Cerrena</taxon>
    </lineage>
</organism>
<dbReference type="Gene3D" id="3.80.10.10">
    <property type="entry name" value="Ribonuclease Inhibitor"/>
    <property type="match status" value="1"/>
</dbReference>
<dbReference type="EMBL" id="JASBNA010000003">
    <property type="protein sequence ID" value="KAK7693042.1"/>
    <property type="molecule type" value="Genomic_DNA"/>
</dbReference>
<dbReference type="AlphaFoldDB" id="A0AAW0GT03"/>
<keyword evidence="2" id="KW-0732">Signal</keyword>
<reference evidence="3 4" key="1">
    <citation type="submission" date="2022-09" db="EMBL/GenBank/DDBJ databases">
        <authorList>
            <person name="Palmer J.M."/>
        </authorList>
    </citation>
    <scope>NUCLEOTIDE SEQUENCE [LARGE SCALE GENOMIC DNA]</scope>
    <source>
        <strain evidence="3 4">DSM 7382</strain>
    </source>
</reference>
<name>A0AAW0GT03_9APHY</name>
<keyword evidence="4" id="KW-1185">Reference proteome</keyword>
<feature type="region of interest" description="Disordered" evidence="1">
    <location>
        <begin position="352"/>
        <end position="378"/>
    </location>
</feature>
<feature type="chain" id="PRO_5043396080" description="F-box domain-containing protein" evidence="2">
    <location>
        <begin position="21"/>
        <end position="564"/>
    </location>
</feature>
<dbReference type="InterPro" id="IPR032675">
    <property type="entry name" value="LRR_dom_sf"/>
</dbReference>
<feature type="signal peptide" evidence="2">
    <location>
        <begin position="1"/>
        <end position="20"/>
    </location>
</feature>
<accession>A0AAW0GT03</accession>
<evidence type="ECO:0000256" key="1">
    <source>
        <dbReference type="SAM" id="MobiDB-lite"/>
    </source>
</evidence>
<comment type="caution">
    <text evidence="3">The sequence shown here is derived from an EMBL/GenBank/DDBJ whole genome shotgun (WGS) entry which is preliminary data.</text>
</comment>
<gene>
    <name evidence="3" type="ORF">QCA50_002607</name>
</gene>
<evidence type="ECO:0008006" key="5">
    <source>
        <dbReference type="Google" id="ProtNLM"/>
    </source>
</evidence>
<evidence type="ECO:0000256" key="2">
    <source>
        <dbReference type="SAM" id="SignalP"/>
    </source>
</evidence>